<feature type="domain" description="DUF4097" evidence="3">
    <location>
        <begin position="183"/>
        <end position="413"/>
    </location>
</feature>
<evidence type="ECO:0000256" key="2">
    <source>
        <dbReference type="SAM" id="Phobius"/>
    </source>
</evidence>
<feature type="transmembrane region" description="Helical" evidence="2">
    <location>
        <begin position="7"/>
        <end position="25"/>
    </location>
</feature>
<feature type="compositionally biased region" description="Polar residues" evidence="1">
    <location>
        <begin position="452"/>
        <end position="468"/>
    </location>
</feature>
<dbReference type="Proteomes" id="UP000094578">
    <property type="component" value="Unassembled WGS sequence"/>
</dbReference>
<evidence type="ECO:0000259" key="3">
    <source>
        <dbReference type="Pfam" id="PF13349"/>
    </source>
</evidence>
<reference evidence="4 5" key="1">
    <citation type="submission" date="2016-08" db="EMBL/GenBank/DDBJ databases">
        <title>Genome sequencing of Paenibacillus sp. TI45-13ar, isolated from Korean traditional nuruk.</title>
        <authorList>
            <person name="Kim S.-J."/>
        </authorList>
    </citation>
    <scope>NUCLEOTIDE SEQUENCE [LARGE SCALE GENOMIC DNA]</scope>
    <source>
        <strain evidence="4 5">TI45-13ar</strain>
    </source>
</reference>
<accession>A0A1E3L9A0</accession>
<dbReference type="EMBL" id="MDER01000002">
    <property type="protein sequence ID" value="ODP30369.1"/>
    <property type="molecule type" value="Genomic_DNA"/>
</dbReference>
<organism evidence="4 5">
    <name type="scientific">Paenibacillus nuruki</name>
    <dbReference type="NCBI Taxonomy" id="1886670"/>
    <lineage>
        <taxon>Bacteria</taxon>
        <taxon>Bacillati</taxon>
        <taxon>Bacillota</taxon>
        <taxon>Bacilli</taxon>
        <taxon>Bacillales</taxon>
        <taxon>Paenibacillaceae</taxon>
        <taxon>Paenibacillus</taxon>
    </lineage>
</organism>
<dbReference type="InterPro" id="IPR025164">
    <property type="entry name" value="Toastrack_DUF4097"/>
</dbReference>
<name>A0A1E3L9A0_9BACL</name>
<dbReference type="RefSeq" id="WP_069325584.1">
    <property type="nucleotide sequence ID" value="NZ_MDER01000002.1"/>
</dbReference>
<feature type="transmembrane region" description="Helical" evidence="2">
    <location>
        <begin position="70"/>
        <end position="87"/>
    </location>
</feature>
<dbReference type="AlphaFoldDB" id="A0A1E3L9A0"/>
<feature type="transmembrane region" description="Helical" evidence="2">
    <location>
        <begin position="37"/>
        <end position="58"/>
    </location>
</feature>
<feature type="compositionally biased region" description="Low complexity" evidence="1">
    <location>
        <begin position="439"/>
        <end position="451"/>
    </location>
</feature>
<feature type="region of interest" description="Disordered" evidence="1">
    <location>
        <begin position="423"/>
        <end position="468"/>
    </location>
</feature>
<evidence type="ECO:0000313" key="4">
    <source>
        <dbReference type="EMBL" id="ODP30369.1"/>
    </source>
</evidence>
<gene>
    <name evidence="4" type="ORF">PTI45_00090</name>
</gene>
<dbReference type="PATRIC" id="fig|1886670.3.peg.90"/>
<keyword evidence="5" id="KW-1185">Reference proteome</keyword>
<protein>
    <recommendedName>
        <fullName evidence="3">DUF4097 domain-containing protein</fullName>
    </recommendedName>
</protein>
<keyword evidence="2" id="KW-0812">Transmembrane</keyword>
<evidence type="ECO:0000313" key="5">
    <source>
        <dbReference type="Proteomes" id="UP000094578"/>
    </source>
</evidence>
<proteinExistence type="predicted"/>
<keyword evidence="2" id="KW-1133">Transmembrane helix</keyword>
<evidence type="ECO:0000256" key="1">
    <source>
        <dbReference type="SAM" id="MobiDB-lite"/>
    </source>
</evidence>
<dbReference type="STRING" id="1886670.PTI45_00090"/>
<keyword evidence="2" id="KW-0472">Membrane</keyword>
<sequence>MTGRIRVGRITASLLWIALGILISVDQWSGGSQLLILLQWWPLILVCWGLEYIIFYILSRRKRMRFRLDIKGILTAVIAAAAIFFVTEQNQYLYLWSKVSLDLTAASSEFSEASGNRIELTPVSIPVDEDTDELTIEGINGDLIVHRGDVDKIEVRPVVWIDEIEADEAQKIADATTIEVSEGDEISIRPQTQTYGESNNRQPRINMEITLPEKSRLDINAQTTNGKVTMTNVEALRNIAVRSGNGSLIMRNLVGDIKAQTVNGNMDISSILGNVDADTKQGTYKASDISGVAKLYTQVGDVSLTSGLGDIDVNTRNGNVMVDEANFAVKAESLNGNIEIRSVSIGGDWSVYSAVGVIHLYLPPTGDYKVSGSNSYGTINTDLPLKVEKRTITGEFGTADHAIQVDGNGDLNIMRNSDAMVKDNDDQTIDPANPEETDASSNSGSPSTTESKNTTNTDEPVTESPSTN</sequence>
<dbReference type="Pfam" id="PF13349">
    <property type="entry name" value="DUF4097"/>
    <property type="match status" value="1"/>
</dbReference>
<comment type="caution">
    <text evidence="4">The sequence shown here is derived from an EMBL/GenBank/DDBJ whole genome shotgun (WGS) entry which is preliminary data.</text>
</comment>